<reference evidence="1" key="1">
    <citation type="submission" date="2021-01" db="EMBL/GenBank/DDBJ databases">
        <authorList>
            <person name="Corre E."/>
            <person name="Pelletier E."/>
            <person name="Niang G."/>
            <person name="Scheremetjew M."/>
            <person name="Finn R."/>
            <person name="Kale V."/>
            <person name="Holt S."/>
            <person name="Cochrane G."/>
            <person name="Meng A."/>
            <person name="Brown T."/>
            <person name="Cohen L."/>
        </authorList>
    </citation>
    <scope>NUCLEOTIDE SEQUENCE</scope>
    <source>
        <strain evidence="1">CCMP622</strain>
    </source>
</reference>
<dbReference type="AlphaFoldDB" id="A0A7S2XH44"/>
<evidence type="ECO:0008006" key="2">
    <source>
        <dbReference type="Google" id="ProtNLM"/>
    </source>
</evidence>
<name>A0A7S2XH44_9EUKA</name>
<evidence type="ECO:0000313" key="1">
    <source>
        <dbReference type="EMBL" id="CAD9777368.1"/>
    </source>
</evidence>
<gene>
    <name evidence="1" type="ORF">LSP00402_LOCUS21384</name>
</gene>
<accession>A0A7S2XH44</accession>
<organism evidence="1">
    <name type="scientific">Lotharella oceanica</name>
    <dbReference type="NCBI Taxonomy" id="641309"/>
    <lineage>
        <taxon>Eukaryota</taxon>
        <taxon>Sar</taxon>
        <taxon>Rhizaria</taxon>
        <taxon>Cercozoa</taxon>
        <taxon>Chlorarachniophyceae</taxon>
        <taxon>Lotharella</taxon>
    </lineage>
</organism>
<dbReference type="InterPro" id="IPR036691">
    <property type="entry name" value="Endo/exonu/phosph_ase_sf"/>
</dbReference>
<sequence length="170" mass="19192">MDYPPFTVLIKDERFTLKNLQWIAVTSVHMPPRTKTRQQAVQTRGFFKNYMRTIRAGLGNTGKDAVLFSATRSKGASPHIVVGDWNHYPRPSDGTWSVCGDEKTITSSGGYGYDYCCYNTSVKDHAKVHQIVWPLPESLKSNYRKGQMAVSDHDILAVTLCERLDRAASY</sequence>
<protein>
    <recommendedName>
        <fullName evidence="2">Endonuclease/exonuclease/phosphatase domain-containing protein</fullName>
    </recommendedName>
</protein>
<dbReference type="Gene3D" id="3.60.10.10">
    <property type="entry name" value="Endonuclease/exonuclease/phosphatase"/>
    <property type="match status" value="1"/>
</dbReference>
<dbReference type="SUPFAM" id="SSF56219">
    <property type="entry name" value="DNase I-like"/>
    <property type="match status" value="1"/>
</dbReference>
<dbReference type="EMBL" id="HBHP01034761">
    <property type="protein sequence ID" value="CAD9777368.1"/>
    <property type="molecule type" value="Transcribed_RNA"/>
</dbReference>
<proteinExistence type="predicted"/>